<evidence type="ECO:0000256" key="12">
    <source>
        <dbReference type="SAM" id="SignalP"/>
    </source>
</evidence>
<dbReference type="GO" id="GO:0015344">
    <property type="term" value="F:siderophore uptake transmembrane transporter activity"/>
    <property type="evidence" value="ECO:0007669"/>
    <property type="project" value="TreeGrafter"/>
</dbReference>
<keyword evidence="5 12" id="KW-0732">Signal</keyword>
<feature type="signal peptide" evidence="12">
    <location>
        <begin position="1"/>
        <end position="21"/>
    </location>
</feature>
<evidence type="ECO:0000256" key="5">
    <source>
        <dbReference type="ARBA" id="ARBA00022729"/>
    </source>
</evidence>
<dbReference type="SUPFAM" id="SSF56935">
    <property type="entry name" value="Porins"/>
    <property type="match status" value="1"/>
</dbReference>
<evidence type="ECO:0000256" key="10">
    <source>
        <dbReference type="PROSITE-ProRule" id="PRU01360"/>
    </source>
</evidence>
<feature type="domain" description="TonB-dependent receptor plug" evidence="14">
    <location>
        <begin position="43"/>
        <end position="153"/>
    </location>
</feature>
<sequence>MKIRKNLLSLAAITSLSILNANEPAKVADVTVVSAAGIEQNIADAAATISVITAEELQKKSYTDVTDALKNVPGVYINGGGSQQSIMIRGMATDYTLFLIDGKPMQGTGAFELNGNLAGAQMNFLPSIDSIERIEIIRGPASSLYGSDAMGGVINIITKRNMDKVSASISTEYVKADSSNKVNNDSLQTNVYINAPIVKDLLSVSLNGSFLNQDESNFQTTTAETASSDPEFKRKNIGTKFTLTPDDNNTITAGYTYTVQERAFNEGKSLEEGTEDTYYKSIKYNYSLTHEANYDKFLINSYINYDKAKNPSRTNSSTGNGIEFDTLTVNTQGTYFFDKNTTSVGLNYKDENLEDGATSSLNDSIVTMERYQWSLFAENEWSITDDLALTLSGRYDDNEDFGSNFSPKAYAVYHATDKLTVKGGVTSGYKAPSLRQAAPDFAGVSRGGVMIGNPDLTPEKSLNYEVGLAYNDYDLGLKGSIVAFHTDFEDKIQRTGRICDPDEACSYKGTVYEPHQYGYTAYENVDEAEIQGIELTTDYNITDKLLYRHSYTYTDSEQKSGSNEGKPLNNVSEHMFNAGLDWDATGKLNLWTQVNYRSKTAGSVSRSGELNRQPSYTFADVGLVYEIAKNISLKAGIYNLTNKEVTTEDGYDYILDGRRYSFAMNIKF</sequence>
<dbReference type="GO" id="GO:0009279">
    <property type="term" value="C:cell outer membrane"/>
    <property type="evidence" value="ECO:0007669"/>
    <property type="project" value="UniProtKB-SubCell"/>
</dbReference>
<keyword evidence="7 11" id="KW-0798">TonB box</keyword>
<dbReference type="Pfam" id="PF07715">
    <property type="entry name" value="Plug"/>
    <property type="match status" value="1"/>
</dbReference>
<dbReference type="InterPro" id="IPR037066">
    <property type="entry name" value="Plug_dom_sf"/>
</dbReference>
<dbReference type="PANTHER" id="PTHR30069">
    <property type="entry name" value="TONB-DEPENDENT OUTER MEMBRANE RECEPTOR"/>
    <property type="match status" value="1"/>
</dbReference>
<proteinExistence type="inferred from homology"/>
<organism evidence="15 16">
    <name type="scientific">Halarcobacter mediterraneus</name>
    <dbReference type="NCBI Taxonomy" id="2023153"/>
    <lineage>
        <taxon>Bacteria</taxon>
        <taxon>Pseudomonadati</taxon>
        <taxon>Campylobacterota</taxon>
        <taxon>Epsilonproteobacteria</taxon>
        <taxon>Campylobacterales</taxon>
        <taxon>Arcobacteraceae</taxon>
        <taxon>Halarcobacter</taxon>
    </lineage>
</organism>
<dbReference type="Gene3D" id="2.40.170.20">
    <property type="entry name" value="TonB-dependent receptor, beta-barrel domain"/>
    <property type="match status" value="1"/>
</dbReference>
<feature type="domain" description="TonB-dependent receptor-like beta-barrel" evidence="13">
    <location>
        <begin position="238"/>
        <end position="640"/>
    </location>
</feature>
<evidence type="ECO:0000256" key="4">
    <source>
        <dbReference type="ARBA" id="ARBA00022692"/>
    </source>
</evidence>
<feature type="chain" id="PRO_5020772941" evidence="12">
    <location>
        <begin position="22"/>
        <end position="668"/>
    </location>
</feature>
<evidence type="ECO:0000259" key="13">
    <source>
        <dbReference type="Pfam" id="PF00593"/>
    </source>
</evidence>
<keyword evidence="3 10" id="KW-1134">Transmembrane beta strand</keyword>
<dbReference type="AlphaFoldDB" id="A0A4Q1AZD5"/>
<keyword evidence="2 10" id="KW-0813">Transport</keyword>
<protein>
    <submittedName>
        <fullName evidence="15">TonB-dependent receptor</fullName>
    </submittedName>
</protein>
<evidence type="ECO:0000256" key="9">
    <source>
        <dbReference type="ARBA" id="ARBA00023237"/>
    </source>
</evidence>
<keyword evidence="4 10" id="KW-0812">Transmembrane</keyword>
<keyword evidence="15" id="KW-0675">Receptor</keyword>
<keyword evidence="16" id="KW-1185">Reference proteome</keyword>
<accession>A0A4Q1AZD5</accession>
<evidence type="ECO:0000259" key="14">
    <source>
        <dbReference type="Pfam" id="PF07715"/>
    </source>
</evidence>
<evidence type="ECO:0000256" key="1">
    <source>
        <dbReference type="ARBA" id="ARBA00004571"/>
    </source>
</evidence>
<comment type="caution">
    <text evidence="15">The sequence shown here is derived from an EMBL/GenBank/DDBJ whole genome shotgun (WGS) entry which is preliminary data.</text>
</comment>
<evidence type="ECO:0000256" key="8">
    <source>
        <dbReference type="ARBA" id="ARBA00023136"/>
    </source>
</evidence>
<dbReference type="InterPro" id="IPR000531">
    <property type="entry name" value="Beta-barrel_TonB"/>
</dbReference>
<keyword evidence="6" id="KW-0406">Ion transport</keyword>
<dbReference type="PROSITE" id="PS52016">
    <property type="entry name" value="TONB_DEPENDENT_REC_3"/>
    <property type="match status" value="1"/>
</dbReference>
<dbReference type="EMBL" id="NXIE01000002">
    <property type="protein sequence ID" value="RXK13139.1"/>
    <property type="molecule type" value="Genomic_DNA"/>
</dbReference>
<dbReference type="RefSeq" id="WP_129060959.1">
    <property type="nucleotide sequence ID" value="NZ_NXIE01000002.1"/>
</dbReference>
<evidence type="ECO:0000256" key="11">
    <source>
        <dbReference type="RuleBase" id="RU003357"/>
    </source>
</evidence>
<evidence type="ECO:0000313" key="15">
    <source>
        <dbReference type="EMBL" id="RXK13139.1"/>
    </source>
</evidence>
<dbReference type="CDD" id="cd01347">
    <property type="entry name" value="ligand_gated_channel"/>
    <property type="match status" value="1"/>
</dbReference>
<dbReference type="InterPro" id="IPR039426">
    <property type="entry name" value="TonB-dep_rcpt-like"/>
</dbReference>
<evidence type="ECO:0000256" key="3">
    <source>
        <dbReference type="ARBA" id="ARBA00022452"/>
    </source>
</evidence>
<comment type="subcellular location">
    <subcellularLocation>
        <location evidence="1 10">Cell outer membrane</location>
        <topology evidence="1 10">Multi-pass membrane protein</topology>
    </subcellularLocation>
</comment>
<evidence type="ECO:0000256" key="2">
    <source>
        <dbReference type="ARBA" id="ARBA00022448"/>
    </source>
</evidence>
<evidence type="ECO:0000313" key="16">
    <source>
        <dbReference type="Proteomes" id="UP000289718"/>
    </source>
</evidence>
<dbReference type="InterPro" id="IPR012910">
    <property type="entry name" value="Plug_dom"/>
</dbReference>
<evidence type="ECO:0000256" key="7">
    <source>
        <dbReference type="ARBA" id="ARBA00023077"/>
    </source>
</evidence>
<dbReference type="OrthoDB" id="5389752at2"/>
<gene>
    <name evidence="15" type="ORF">CP965_04900</name>
</gene>
<reference evidence="15 16" key="1">
    <citation type="submission" date="2017-09" db="EMBL/GenBank/DDBJ databases">
        <title>Genomics of the genus Arcobacter.</title>
        <authorList>
            <person name="Perez-Cataluna A."/>
            <person name="Figueras M.J."/>
            <person name="Salas-Masso N."/>
        </authorList>
    </citation>
    <scope>NUCLEOTIDE SEQUENCE [LARGE SCALE GENOMIC DNA]</scope>
    <source>
        <strain evidence="15 16">F156-34</strain>
    </source>
</reference>
<name>A0A4Q1AZD5_9BACT</name>
<dbReference type="GO" id="GO:0044718">
    <property type="term" value="P:siderophore transmembrane transport"/>
    <property type="evidence" value="ECO:0007669"/>
    <property type="project" value="TreeGrafter"/>
</dbReference>
<keyword evidence="9 10" id="KW-0998">Cell outer membrane</keyword>
<dbReference type="PANTHER" id="PTHR30069:SF53">
    <property type="entry name" value="COLICIN I RECEPTOR-RELATED"/>
    <property type="match status" value="1"/>
</dbReference>
<evidence type="ECO:0000256" key="6">
    <source>
        <dbReference type="ARBA" id="ARBA00023065"/>
    </source>
</evidence>
<keyword evidence="8 10" id="KW-0472">Membrane</keyword>
<dbReference type="Gene3D" id="2.170.130.10">
    <property type="entry name" value="TonB-dependent receptor, plug domain"/>
    <property type="match status" value="1"/>
</dbReference>
<dbReference type="InterPro" id="IPR036942">
    <property type="entry name" value="Beta-barrel_TonB_sf"/>
</dbReference>
<dbReference type="Pfam" id="PF00593">
    <property type="entry name" value="TonB_dep_Rec_b-barrel"/>
    <property type="match status" value="1"/>
</dbReference>
<dbReference type="Proteomes" id="UP000289718">
    <property type="component" value="Unassembled WGS sequence"/>
</dbReference>
<comment type="similarity">
    <text evidence="10 11">Belongs to the TonB-dependent receptor family.</text>
</comment>